<dbReference type="EMBL" id="CP002694">
    <property type="protein sequence ID" value="AEE54620.1"/>
    <property type="molecule type" value="Genomic_DNA"/>
</dbReference>
<organism evidence="1 2">
    <name type="scientific">Haliscomenobacter hydrossis (strain ATCC 27775 / DSM 1100 / LMG 10767 / O)</name>
    <dbReference type="NCBI Taxonomy" id="760192"/>
    <lineage>
        <taxon>Bacteria</taxon>
        <taxon>Pseudomonadati</taxon>
        <taxon>Bacteroidota</taxon>
        <taxon>Saprospiria</taxon>
        <taxon>Saprospirales</taxon>
        <taxon>Haliscomenobacteraceae</taxon>
        <taxon>Haliscomenobacter</taxon>
    </lineage>
</organism>
<dbReference type="Proteomes" id="UP000008461">
    <property type="component" value="Plasmid pHALHY03"/>
</dbReference>
<dbReference type="Pfam" id="PF14516">
    <property type="entry name" value="AAA_35"/>
    <property type="match status" value="1"/>
</dbReference>
<dbReference type="RefSeq" id="WP_013769136.1">
    <property type="nucleotide sequence ID" value="NC_015513.1"/>
</dbReference>
<geneLocation type="plasmid" evidence="1 2">
    <name>pHALHY03</name>
</geneLocation>
<dbReference type="AlphaFoldDB" id="F4L8B2"/>
<evidence type="ECO:0000313" key="1">
    <source>
        <dbReference type="EMBL" id="AEE54620.1"/>
    </source>
</evidence>
<dbReference type="InterPro" id="IPR027417">
    <property type="entry name" value="P-loop_NTPase"/>
</dbReference>
<dbReference type="OrthoDB" id="39416at2"/>
<evidence type="ECO:0000313" key="2">
    <source>
        <dbReference type="Proteomes" id="UP000008461"/>
    </source>
</evidence>
<proteinExistence type="predicted"/>
<dbReference type="eggNOG" id="COG1672">
    <property type="taxonomic scope" value="Bacteria"/>
</dbReference>
<accession>F4L8B2</accession>
<evidence type="ECO:0008006" key="3">
    <source>
        <dbReference type="Google" id="ProtNLM"/>
    </source>
</evidence>
<keyword evidence="1" id="KW-0614">Plasmid</keyword>
<dbReference type="KEGG" id="hhy:Halhy_6807"/>
<reference evidence="1 2" key="1">
    <citation type="journal article" date="2011" name="Stand. Genomic Sci.">
        <title>Complete genome sequence of Haliscomenobacter hydrossis type strain (O).</title>
        <authorList>
            <consortium name="US DOE Joint Genome Institute (JGI-PGF)"/>
            <person name="Daligault H."/>
            <person name="Lapidus A."/>
            <person name="Zeytun A."/>
            <person name="Nolan M."/>
            <person name="Lucas S."/>
            <person name="Del Rio T.G."/>
            <person name="Tice H."/>
            <person name="Cheng J.F."/>
            <person name="Tapia R."/>
            <person name="Han C."/>
            <person name="Goodwin L."/>
            <person name="Pitluck S."/>
            <person name="Liolios K."/>
            <person name="Pagani I."/>
            <person name="Ivanova N."/>
            <person name="Huntemann M."/>
            <person name="Mavromatis K."/>
            <person name="Mikhailova N."/>
            <person name="Pati A."/>
            <person name="Chen A."/>
            <person name="Palaniappan K."/>
            <person name="Land M."/>
            <person name="Hauser L."/>
            <person name="Brambilla E.M."/>
            <person name="Rohde M."/>
            <person name="Verbarg S."/>
            <person name="Goker M."/>
            <person name="Bristow J."/>
            <person name="Eisen J.A."/>
            <person name="Markowitz V."/>
            <person name="Hugenholtz P."/>
            <person name="Kyrpides N.C."/>
            <person name="Klenk H.P."/>
            <person name="Woyke T."/>
        </authorList>
    </citation>
    <scope>NUCLEOTIDE SEQUENCE [LARGE SCALE GENOMIC DNA]</scope>
    <source>
        <strain evidence="2">ATCC 27775 / DSM 1100 / LMG 10767 / O</strain>
        <plasmid evidence="2">Plasmid pHALHY03</plasmid>
    </source>
</reference>
<sequence length="505" mass="57535">MRVFNTSGPNIPAKHYTLLREALVEQGIQMVQEERYFTIWAPRQTGKSTYFLLLKAALEKQGYAVLKINVEDLINASLETLVARLEQEFRAIGITLTPIDSLGDLTNFISNLSLKKLVLIVDEIEGLNPALLGQFLHAIRSLYHSRDQNPLKSAILVGVSNIVGVMEDNASPFNIADTLNIPYFTDAETGQLLQQHELESGQIFAPKVIEEIRRITANQPGLVNGFAQQLVSRSQGKSTISYEDYLEVEDWYLNEAIDKNFANILKQAKKHRTFLEKLLFREIEVPFEIDRETIKALHVNGLIRRNAAGMVEFWVPFYKKWLQKAFYPYTNGEKEELSSSLYAPEFFTQAGKLAIDKLIDAYKAYVKRRGFAVFREKDEAGNYTSIKESGLIYSFETFIAAFLLQAQGKSYREANTGLGKSDLILNIKGEEILFESKKYYGFAQFEAGKKQLAYYAESLALQEAVYLVFAPNHLRYPALVQEGQEEIRGVHITTFLIDYDEEKDF</sequence>
<name>F4L8B2_HALH1</name>
<protein>
    <recommendedName>
        <fullName evidence="3">AAA+ ATPase domain-containing protein</fullName>
    </recommendedName>
</protein>
<dbReference type="Gene3D" id="3.40.50.300">
    <property type="entry name" value="P-loop containing nucleotide triphosphate hydrolases"/>
    <property type="match status" value="1"/>
</dbReference>
<dbReference type="SUPFAM" id="SSF52540">
    <property type="entry name" value="P-loop containing nucleoside triphosphate hydrolases"/>
    <property type="match status" value="1"/>
</dbReference>
<keyword evidence="2" id="KW-1185">Reference proteome</keyword>
<dbReference type="HOGENOM" id="CLU_038452_0_0_10"/>
<reference key="2">
    <citation type="submission" date="2011-04" db="EMBL/GenBank/DDBJ databases">
        <title>Complete sequence of plasmid 3 of Haliscomenobacter hydrossis DSM 1100.</title>
        <authorList>
            <consortium name="US DOE Joint Genome Institute (JGI-PGF)"/>
            <person name="Lucas S."/>
            <person name="Han J."/>
            <person name="Lapidus A."/>
            <person name="Bruce D."/>
            <person name="Goodwin L."/>
            <person name="Pitluck S."/>
            <person name="Peters L."/>
            <person name="Kyrpides N."/>
            <person name="Mavromatis K."/>
            <person name="Ivanova N."/>
            <person name="Ovchinnikova G."/>
            <person name="Pagani I."/>
            <person name="Daligault H."/>
            <person name="Detter J.C."/>
            <person name="Han C."/>
            <person name="Land M."/>
            <person name="Hauser L."/>
            <person name="Markowitz V."/>
            <person name="Cheng J.-F."/>
            <person name="Hugenholtz P."/>
            <person name="Woyke T."/>
            <person name="Wu D."/>
            <person name="Verbarg S."/>
            <person name="Frueling A."/>
            <person name="Brambilla E."/>
            <person name="Klenk H.-P."/>
            <person name="Eisen J.A."/>
        </authorList>
    </citation>
    <scope>NUCLEOTIDE SEQUENCE</scope>
    <source>
        <strain>DSM 1100</strain>
    </source>
</reference>
<gene>
    <name evidence="1" type="ordered locus">Halhy_6807</name>
</gene>